<organism evidence="1 2">
    <name type="scientific">Musa troglodytarum</name>
    <name type="common">fe'i banana</name>
    <dbReference type="NCBI Taxonomy" id="320322"/>
    <lineage>
        <taxon>Eukaryota</taxon>
        <taxon>Viridiplantae</taxon>
        <taxon>Streptophyta</taxon>
        <taxon>Embryophyta</taxon>
        <taxon>Tracheophyta</taxon>
        <taxon>Spermatophyta</taxon>
        <taxon>Magnoliopsida</taxon>
        <taxon>Liliopsida</taxon>
        <taxon>Zingiberales</taxon>
        <taxon>Musaceae</taxon>
        <taxon>Musa</taxon>
    </lineage>
</organism>
<dbReference type="OrthoDB" id="9421954at2759"/>
<protein>
    <submittedName>
        <fullName evidence="1">Uncharacterized protein</fullName>
    </submittedName>
</protein>
<dbReference type="AlphaFoldDB" id="A0A9E7F1Q7"/>
<name>A0A9E7F1Q7_9LILI</name>
<evidence type="ECO:0000313" key="1">
    <source>
        <dbReference type="EMBL" id="URD85803.1"/>
    </source>
</evidence>
<sequence length="36" mass="4051">MFCPISIKPSCPVRLGRGKETLDLCHKSFKILVGLY</sequence>
<gene>
    <name evidence="1" type="ORF">MUK42_26691</name>
</gene>
<dbReference type="EMBL" id="CP097504">
    <property type="protein sequence ID" value="URD85803.1"/>
    <property type="molecule type" value="Genomic_DNA"/>
</dbReference>
<evidence type="ECO:0000313" key="2">
    <source>
        <dbReference type="Proteomes" id="UP001055439"/>
    </source>
</evidence>
<proteinExistence type="predicted"/>
<keyword evidence="2" id="KW-1185">Reference proteome</keyword>
<accession>A0A9E7F1Q7</accession>
<reference evidence="1" key="1">
    <citation type="submission" date="2022-05" db="EMBL/GenBank/DDBJ databases">
        <title>The Musa troglodytarum L. genome provides insights into the mechanism of non-climacteric behaviour and enrichment of carotenoids.</title>
        <authorList>
            <person name="Wang J."/>
        </authorList>
    </citation>
    <scope>NUCLEOTIDE SEQUENCE</scope>
    <source>
        <tissue evidence="1">Leaf</tissue>
    </source>
</reference>
<dbReference type="Proteomes" id="UP001055439">
    <property type="component" value="Chromosome 2"/>
</dbReference>